<reference evidence="1" key="1">
    <citation type="submission" date="2008-06" db="EMBL/GenBank/DDBJ databases">
        <authorList>
            <person name="Lorenzi H."/>
            <person name="Inman J."/>
            <person name="Miller J."/>
            <person name="Schobel S."/>
            <person name="Amedeo P."/>
            <person name="Caler E.V."/>
            <person name="da Silva J."/>
        </authorList>
    </citation>
    <scope>NUCLEOTIDE SEQUENCE [LARGE SCALE GENOMIC DNA]</scope>
    <source>
        <strain evidence="1">RN66</strain>
    </source>
</reference>
<gene>
    <name evidence="1" type="ORF">CMU_000220</name>
</gene>
<keyword evidence="2" id="KW-1185">Reference proteome</keyword>
<dbReference type="RefSeq" id="XP_002141501.1">
    <property type="nucleotide sequence ID" value="XM_002141465.1"/>
</dbReference>
<sequence>MTSQSERLLQLDEEWQDPLLDISLPYKSTSTKVAGYYTLDDDLKNLISLFSVSENSETYIRIGESSLESNLRILKTALLIQPDIIYLGKSTNGIKQTTKILQGSSTPVSDLEFSRAESDVGELFTYPNTTTYHHETPALSTIKDGNFQEIGTNHVSSHDNGGSLCGSYSMICTSKSMLPNSSYNYTGAGLAFNNINSQQIDLNNAALLMEFFRELEAAKLFDNLGMFSGLLTAHSIHLKIIQEIVEDMLSLEELRLRLCSQLASLLNPIILSRLQSYSESLNCTAFTMPEILKTSNCKNERNDNEDIPTFPNPKIYKWPSTSLNYEEYRMLMKQLPFLCFSEVYDLSTCINVFSQINDLKLLEYPSMTCKETCSTRVIHLNSLYKSTAIDQPMFAVDYFGNDSFNFSHSSVCPDIAQDSKDIERDVLYINGRLYNGATSGYGKILEDVSNLIDLYWTNIQCSSAINEGTDIFNDKLMKKDIENCNGMDLPNKQNISSNNIDIGIGIDDTDQPTLKCESIVIAIILLHIISRTYSGGSCFDKVSSIYNNTDCIMISPDSKRARPLEIVILPNIALLFSSLRFRLYEQMEQNMAIGVLPSYLVDTHVVSRLIPSNSLIKNLPTYAFHILSRTPVSKIPPSILEYLIICGNKFISKATLYKEFATSRICNYCIQEQCINNPVSNEEQSIQINRDVNRGSSEINKSAEQLHTDRIIEVTTDDIAIMTPGEAVLFQMLTKSQDKEDDLDTTKFTDRSNLVDSSLVNTLDSKTKRAINTKYSKYGISNPEDGNMVLYTTDNVSADLHDSENECSEEHKFNLLDAPKKELRSGNCTLDCTANNYNIISPEFLAEEDISNSQIARLYFGKSIEPLEPFSLQLNVYVVSSENSSQLANDLRNLPKDSIGAIDQEIQQQALILQSHRAVSQFGIFSSIVNT</sequence>
<dbReference type="AlphaFoldDB" id="B6AG11"/>
<dbReference type="OrthoDB" id="10031169at2759"/>
<dbReference type="Proteomes" id="UP000001460">
    <property type="component" value="Unassembled WGS sequence"/>
</dbReference>
<dbReference type="EMBL" id="DS989732">
    <property type="protein sequence ID" value="EEA07152.1"/>
    <property type="molecule type" value="Genomic_DNA"/>
</dbReference>
<dbReference type="GeneID" id="6996813"/>
<evidence type="ECO:0000313" key="2">
    <source>
        <dbReference type="Proteomes" id="UP000001460"/>
    </source>
</evidence>
<organism evidence="1 2">
    <name type="scientific">Cryptosporidium muris (strain RN66)</name>
    <dbReference type="NCBI Taxonomy" id="441375"/>
    <lineage>
        <taxon>Eukaryota</taxon>
        <taxon>Sar</taxon>
        <taxon>Alveolata</taxon>
        <taxon>Apicomplexa</taxon>
        <taxon>Conoidasida</taxon>
        <taxon>Coccidia</taxon>
        <taxon>Eucoccidiorida</taxon>
        <taxon>Eimeriorina</taxon>
        <taxon>Cryptosporidiidae</taxon>
        <taxon>Cryptosporidium</taxon>
    </lineage>
</organism>
<protein>
    <submittedName>
        <fullName evidence="1">Uncharacterized protein</fullName>
    </submittedName>
</protein>
<proteinExistence type="predicted"/>
<accession>B6AG11</accession>
<dbReference type="OMA" id="SNCKNER"/>
<dbReference type="VEuPathDB" id="CryptoDB:CMU_000220"/>
<evidence type="ECO:0000313" key="1">
    <source>
        <dbReference type="EMBL" id="EEA07152.1"/>
    </source>
</evidence>
<name>B6AG11_CRYMR</name>